<dbReference type="OrthoDB" id="4497239at2"/>
<dbReference type="PANTHER" id="PTHR12001:SF69">
    <property type="entry name" value="ALL TRANS-POLYPRENYL-DIPHOSPHATE SYNTHASE PDSS1"/>
    <property type="match status" value="1"/>
</dbReference>
<dbReference type="EMBL" id="FMIA01000002">
    <property type="protein sequence ID" value="SCL47255.1"/>
    <property type="molecule type" value="Genomic_DNA"/>
</dbReference>
<dbReference type="SUPFAM" id="SSF48576">
    <property type="entry name" value="Terpenoid synthases"/>
    <property type="match status" value="1"/>
</dbReference>
<evidence type="ECO:0000256" key="4">
    <source>
        <dbReference type="ARBA" id="ARBA00022723"/>
    </source>
</evidence>
<evidence type="ECO:0000256" key="5">
    <source>
        <dbReference type="ARBA" id="ARBA00022842"/>
    </source>
</evidence>
<dbReference type="GO" id="GO:0046872">
    <property type="term" value="F:metal ion binding"/>
    <property type="evidence" value="ECO:0007669"/>
    <property type="project" value="UniProtKB-KW"/>
</dbReference>
<dbReference type="InterPro" id="IPR008949">
    <property type="entry name" value="Isoprenoid_synthase_dom_sf"/>
</dbReference>
<dbReference type="Proteomes" id="UP000198937">
    <property type="component" value="Unassembled WGS sequence"/>
</dbReference>
<keyword evidence="5" id="KW-0460">Magnesium</keyword>
<comment type="cofactor">
    <cofactor evidence="1">
        <name>Mg(2+)</name>
        <dbReference type="ChEBI" id="CHEBI:18420"/>
    </cofactor>
</comment>
<accession>A0A1C6TZL8</accession>
<evidence type="ECO:0000313" key="8">
    <source>
        <dbReference type="EMBL" id="SCL47255.1"/>
    </source>
</evidence>
<protein>
    <submittedName>
        <fullName evidence="8">Heptaprenyl diphosphate synthase</fullName>
    </submittedName>
</protein>
<dbReference type="STRING" id="683228.GA0070617_0522"/>
<keyword evidence="9" id="KW-1185">Reference proteome</keyword>
<gene>
    <name evidence="8" type="ORF">GA0070617_0522</name>
</gene>
<evidence type="ECO:0000256" key="7">
    <source>
        <dbReference type="SAM" id="MobiDB-lite"/>
    </source>
</evidence>
<evidence type="ECO:0000256" key="6">
    <source>
        <dbReference type="RuleBase" id="RU004466"/>
    </source>
</evidence>
<feature type="region of interest" description="Disordered" evidence="7">
    <location>
        <begin position="1"/>
        <end position="28"/>
    </location>
</feature>
<dbReference type="GO" id="GO:0004659">
    <property type="term" value="F:prenyltransferase activity"/>
    <property type="evidence" value="ECO:0007669"/>
    <property type="project" value="InterPro"/>
</dbReference>
<dbReference type="GO" id="GO:0008299">
    <property type="term" value="P:isoprenoid biosynthetic process"/>
    <property type="evidence" value="ECO:0007669"/>
    <property type="project" value="InterPro"/>
</dbReference>
<evidence type="ECO:0000256" key="2">
    <source>
        <dbReference type="ARBA" id="ARBA00006706"/>
    </source>
</evidence>
<organism evidence="8 9">
    <name type="scientific">Micromonospora yangpuensis</name>
    <dbReference type="NCBI Taxonomy" id="683228"/>
    <lineage>
        <taxon>Bacteria</taxon>
        <taxon>Bacillati</taxon>
        <taxon>Actinomycetota</taxon>
        <taxon>Actinomycetes</taxon>
        <taxon>Micromonosporales</taxon>
        <taxon>Micromonosporaceae</taxon>
        <taxon>Micromonospora</taxon>
    </lineage>
</organism>
<dbReference type="CDD" id="cd00685">
    <property type="entry name" value="Trans_IPPS_HT"/>
    <property type="match status" value="1"/>
</dbReference>
<keyword evidence="4" id="KW-0479">Metal-binding</keyword>
<dbReference type="SFLD" id="SFLDS00005">
    <property type="entry name" value="Isoprenoid_Synthase_Type_I"/>
    <property type="match status" value="1"/>
</dbReference>
<dbReference type="PANTHER" id="PTHR12001">
    <property type="entry name" value="GERANYLGERANYL PYROPHOSPHATE SYNTHASE"/>
    <property type="match status" value="1"/>
</dbReference>
<keyword evidence="3 6" id="KW-0808">Transferase</keyword>
<dbReference type="SFLD" id="SFLDG01017">
    <property type="entry name" value="Polyprenyl_Transferase_Like"/>
    <property type="match status" value="1"/>
</dbReference>
<evidence type="ECO:0000256" key="3">
    <source>
        <dbReference type="ARBA" id="ARBA00022679"/>
    </source>
</evidence>
<dbReference type="Pfam" id="PF00348">
    <property type="entry name" value="polyprenyl_synt"/>
    <property type="match status" value="1"/>
</dbReference>
<reference evidence="8 9" key="1">
    <citation type="submission" date="2016-06" db="EMBL/GenBank/DDBJ databases">
        <authorList>
            <person name="Kjaerup R.B."/>
            <person name="Dalgaard T.S."/>
            <person name="Juul-Madsen H.R."/>
        </authorList>
    </citation>
    <scope>NUCLEOTIDE SEQUENCE [LARGE SCALE GENOMIC DNA]</scope>
    <source>
        <strain evidence="8 9">DSM 45577</strain>
    </source>
</reference>
<proteinExistence type="inferred from homology"/>
<dbReference type="AlphaFoldDB" id="A0A1C6TZL8"/>
<dbReference type="InterPro" id="IPR033749">
    <property type="entry name" value="Polyprenyl_synt_CS"/>
</dbReference>
<dbReference type="InterPro" id="IPR000092">
    <property type="entry name" value="Polyprenyl_synt"/>
</dbReference>
<sequence>MVGHVVNPAGERSGATGSGGRRSRSSTSQFGTLGLHIADPRVESSVLGLLDSVEADLRSSVASADPFVTEAARHLVEAGGKRFRPLLVALGAQFGDPAGPQVVPAAVVMELTHLATLYHDDVMDEAAVRRGAPSANSRWTNSVAILVGDYLFARAADIAADLGPEAVRLQARTFARLVQGQIAETVGPRAGDDPVEHYLRVIADKTGSLIATSARFGGMFGGAAQEHVEALAGYGETVGVAFQLSDDLLDIASESTQSGKTPGTDLREGVPTLPVLYALAADDSDAASVRLREILATGALSDDALHAEALGLLRESPALKRARETVRSYAEDARARLAPLPQSPARHALESLCDFVADRTS</sequence>
<evidence type="ECO:0000313" key="9">
    <source>
        <dbReference type="Proteomes" id="UP000198937"/>
    </source>
</evidence>
<name>A0A1C6TZL8_9ACTN</name>
<dbReference type="PROSITE" id="PS00444">
    <property type="entry name" value="POLYPRENYL_SYNTHASE_2"/>
    <property type="match status" value="1"/>
</dbReference>
<dbReference type="RefSeq" id="WP_091433467.1">
    <property type="nucleotide sequence ID" value="NZ_BMMJ01000011.1"/>
</dbReference>
<evidence type="ECO:0000256" key="1">
    <source>
        <dbReference type="ARBA" id="ARBA00001946"/>
    </source>
</evidence>
<comment type="similarity">
    <text evidence="2 6">Belongs to the FPP/GGPP synthase family.</text>
</comment>
<dbReference type="Gene3D" id="1.10.600.10">
    <property type="entry name" value="Farnesyl Diphosphate Synthase"/>
    <property type="match status" value="1"/>
</dbReference>